<dbReference type="InterPro" id="IPR030392">
    <property type="entry name" value="S74_ICA"/>
</dbReference>
<proteinExistence type="predicted"/>
<dbReference type="Proteomes" id="UP000243197">
    <property type="component" value="Chromosome"/>
</dbReference>
<dbReference type="Pfam" id="PF13884">
    <property type="entry name" value="Peptidase_S74"/>
    <property type="match status" value="1"/>
</dbReference>
<dbReference type="EMBL" id="AP014564">
    <property type="protein sequence ID" value="BAV95263.1"/>
    <property type="molecule type" value="Genomic_DNA"/>
</dbReference>
<evidence type="ECO:0000313" key="3">
    <source>
        <dbReference type="Proteomes" id="UP000243197"/>
    </source>
</evidence>
<evidence type="ECO:0000259" key="1">
    <source>
        <dbReference type="PROSITE" id="PS51688"/>
    </source>
</evidence>
<keyword evidence="3" id="KW-1185">Reference proteome</keyword>
<dbReference type="PROSITE" id="PS51688">
    <property type="entry name" value="ICA"/>
    <property type="match status" value="1"/>
</dbReference>
<dbReference type="AlphaFoldDB" id="A0A1J1DZC2"/>
<protein>
    <recommendedName>
        <fullName evidence="1">Peptidase S74 domain-containing protein</fullName>
    </recommendedName>
</protein>
<evidence type="ECO:0000313" key="2">
    <source>
        <dbReference type="EMBL" id="BAV95263.1"/>
    </source>
</evidence>
<dbReference type="KEGG" id="ise:JBKA6_1250"/>
<gene>
    <name evidence="2" type="ORF">JBKA6_1250</name>
</gene>
<name>A0A1J1DZC2_9FLAO</name>
<accession>A0A1J1DZC2</accession>
<organism evidence="2 3">
    <name type="scientific">Ichthyobacterium seriolicida</name>
    <dbReference type="NCBI Taxonomy" id="242600"/>
    <lineage>
        <taxon>Bacteria</taxon>
        <taxon>Pseudomonadati</taxon>
        <taxon>Bacteroidota</taxon>
        <taxon>Flavobacteriia</taxon>
        <taxon>Flavobacteriales</taxon>
        <taxon>Ichthyobacteriaceae</taxon>
        <taxon>Ichthyobacterium</taxon>
    </lineage>
</organism>
<reference evidence="2 3" key="1">
    <citation type="submission" date="2014-03" db="EMBL/GenBank/DDBJ databases">
        <title>complete genome sequence of Flavobacteriaceae bacterium JBKA-6.</title>
        <authorList>
            <person name="Takano T."/>
            <person name="Nakamura Y."/>
            <person name="Takuma S."/>
            <person name="Yasuike M."/>
            <person name="Matsuyama T."/>
            <person name="Sakai T."/>
            <person name="Fujiwara A."/>
            <person name="Kimoto K."/>
            <person name="Fukuda Y."/>
            <person name="Kondo H."/>
            <person name="Hirono I."/>
            <person name="Nakayasu C."/>
        </authorList>
    </citation>
    <scope>NUCLEOTIDE SEQUENCE [LARGE SCALE GENOMIC DNA]</scope>
    <source>
        <strain evidence="2 3">JBKA-6</strain>
    </source>
</reference>
<sequence length="253" mass="28395">MVQTSKFIDTKVSLYASESILTDGSFLAVSDKRIKSIKGISDKREDLKKLLNIEITDYTMIDSIESGVRPFKKVIAQQVESIVPEVININKGTIPNVYELAKSISISNEGSTITTNKVHDFSVGDLIKVIIENDGERYVKVKRVIDSNRFLTEEVLDSKNKVFIYGKEVDDLRSVDYDGLTTLNISATQAVYDRVVGLEKENSILTKQLSTTNEKLISTKKELSSTKQKLDNLIKLLNKSNILNKDDTKVLIK</sequence>
<feature type="domain" description="Peptidase S74" evidence="1">
    <location>
        <begin position="30"/>
        <end position="202"/>
    </location>
</feature>